<dbReference type="Proteomes" id="UP001631957">
    <property type="component" value="Unassembled WGS sequence"/>
</dbReference>
<evidence type="ECO:0000313" key="12">
    <source>
        <dbReference type="EMBL" id="MFM9609285.1"/>
    </source>
</evidence>
<evidence type="ECO:0000256" key="2">
    <source>
        <dbReference type="ARBA" id="ARBA00012438"/>
    </source>
</evidence>
<keyword evidence="13" id="KW-1185">Reference proteome</keyword>
<evidence type="ECO:0000256" key="5">
    <source>
        <dbReference type="ARBA" id="ARBA00022741"/>
    </source>
</evidence>
<evidence type="ECO:0000259" key="10">
    <source>
        <dbReference type="Pfam" id="PF02518"/>
    </source>
</evidence>
<evidence type="ECO:0000259" key="11">
    <source>
        <dbReference type="Pfam" id="PF07730"/>
    </source>
</evidence>
<feature type="domain" description="Histidine kinase/HSP90-like ATPase" evidence="10">
    <location>
        <begin position="294"/>
        <end position="386"/>
    </location>
</feature>
<evidence type="ECO:0000313" key="13">
    <source>
        <dbReference type="Proteomes" id="UP001631957"/>
    </source>
</evidence>
<feature type="domain" description="Signal transduction histidine kinase subgroup 3 dimerisation and phosphoacceptor" evidence="11">
    <location>
        <begin position="176"/>
        <end position="241"/>
    </location>
</feature>
<reference evidence="12 13" key="1">
    <citation type="submission" date="2024-12" db="EMBL/GenBank/DDBJ databases">
        <title>Forecasting of Potato common scab and diversities of Pathogenic streptomyces spp. in china.</title>
        <authorList>
            <person name="Handique U."/>
            <person name="Wu J."/>
        </authorList>
    </citation>
    <scope>NUCLEOTIDE SEQUENCE [LARGE SCALE GENOMIC DNA]</scope>
    <source>
        <strain evidence="12 13">ZRIMU1530</strain>
    </source>
</reference>
<keyword evidence="9" id="KW-0472">Membrane</keyword>
<dbReference type="InterPro" id="IPR003594">
    <property type="entry name" value="HATPase_dom"/>
</dbReference>
<dbReference type="CDD" id="cd16917">
    <property type="entry name" value="HATPase_UhpB-NarQ-NarX-like"/>
    <property type="match status" value="1"/>
</dbReference>
<keyword evidence="8" id="KW-0902">Two-component regulatory system</keyword>
<dbReference type="InterPro" id="IPR011712">
    <property type="entry name" value="Sig_transdc_His_kin_sub3_dim/P"/>
</dbReference>
<evidence type="ECO:0000256" key="4">
    <source>
        <dbReference type="ARBA" id="ARBA00022679"/>
    </source>
</evidence>
<keyword evidence="7" id="KW-0067">ATP-binding</keyword>
<keyword evidence="6 12" id="KW-0418">Kinase</keyword>
<gene>
    <name evidence="12" type="ORF">ACKI18_11225</name>
</gene>
<evidence type="ECO:0000256" key="6">
    <source>
        <dbReference type="ARBA" id="ARBA00022777"/>
    </source>
</evidence>
<dbReference type="EMBL" id="JBJVNI010000005">
    <property type="protein sequence ID" value="MFM9609285.1"/>
    <property type="molecule type" value="Genomic_DNA"/>
</dbReference>
<dbReference type="SUPFAM" id="SSF55874">
    <property type="entry name" value="ATPase domain of HSP90 chaperone/DNA topoisomerase II/histidine kinase"/>
    <property type="match status" value="1"/>
</dbReference>
<dbReference type="PANTHER" id="PTHR24421:SF10">
    <property type="entry name" value="NITRATE_NITRITE SENSOR PROTEIN NARQ"/>
    <property type="match status" value="1"/>
</dbReference>
<comment type="caution">
    <text evidence="12">The sequence shown here is derived from an EMBL/GenBank/DDBJ whole genome shotgun (WGS) entry which is preliminary data.</text>
</comment>
<dbReference type="Gene3D" id="1.20.5.1930">
    <property type="match status" value="1"/>
</dbReference>
<keyword evidence="9" id="KW-0812">Transmembrane</keyword>
<keyword evidence="5" id="KW-0547">Nucleotide-binding</keyword>
<accession>A0ABW9HQN6</accession>
<dbReference type="RefSeq" id="WP_409121138.1">
    <property type="nucleotide sequence ID" value="NZ_JBJVNI010000005.1"/>
</dbReference>
<evidence type="ECO:0000256" key="7">
    <source>
        <dbReference type="ARBA" id="ARBA00022840"/>
    </source>
</evidence>
<evidence type="ECO:0000256" key="8">
    <source>
        <dbReference type="ARBA" id="ARBA00023012"/>
    </source>
</evidence>
<dbReference type="InterPro" id="IPR050482">
    <property type="entry name" value="Sensor_HK_TwoCompSys"/>
</dbReference>
<feature type="transmembrane region" description="Helical" evidence="9">
    <location>
        <begin position="124"/>
        <end position="157"/>
    </location>
</feature>
<comment type="catalytic activity">
    <reaction evidence="1">
        <text>ATP + protein L-histidine = ADP + protein N-phospho-L-histidine.</text>
        <dbReference type="EC" id="2.7.13.3"/>
    </reaction>
</comment>
<protein>
    <recommendedName>
        <fullName evidence="2">histidine kinase</fullName>
        <ecNumber evidence="2">2.7.13.3</ecNumber>
    </recommendedName>
</protein>
<dbReference type="Pfam" id="PF07730">
    <property type="entry name" value="HisKA_3"/>
    <property type="match status" value="1"/>
</dbReference>
<keyword evidence="3" id="KW-0597">Phosphoprotein</keyword>
<dbReference type="Pfam" id="PF02518">
    <property type="entry name" value="HATPase_c"/>
    <property type="match status" value="1"/>
</dbReference>
<keyword evidence="4" id="KW-0808">Transferase</keyword>
<evidence type="ECO:0000256" key="3">
    <source>
        <dbReference type="ARBA" id="ARBA00022553"/>
    </source>
</evidence>
<feature type="transmembrane region" description="Helical" evidence="9">
    <location>
        <begin position="46"/>
        <end position="65"/>
    </location>
</feature>
<evidence type="ECO:0000256" key="1">
    <source>
        <dbReference type="ARBA" id="ARBA00000085"/>
    </source>
</evidence>
<organism evidence="12 13">
    <name type="scientific">Streptomyces niveiscabiei</name>
    <dbReference type="NCBI Taxonomy" id="164115"/>
    <lineage>
        <taxon>Bacteria</taxon>
        <taxon>Bacillati</taxon>
        <taxon>Actinomycetota</taxon>
        <taxon>Actinomycetes</taxon>
        <taxon>Kitasatosporales</taxon>
        <taxon>Streptomycetaceae</taxon>
        <taxon>Streptomyces</taxon>
    </lineage>
</organism>
<sequence>MPQTPADDHAARPIRGRGVLRATVVAMLVFAAYWEQEQLWHYHVSPWWDLLVLPVCLVALAWPVAKRPAWFTAELRTAVPAGLALIITVLRMTDVVQGDDMSFAVSGALSGLQLISVRDCRPRWVVGCSLLVGVALLVQSGPFGVFQGAGMAALGGYLRALGTRRKAAVAATQRAERLAMAADLHDFVAHHVTGILMQARMAQMVRTSDPAQLEMLLEGVVHGATEALASMRRTVGFLRDSLEETAEGKAVADRRVGTLASLPELVEEFGGPIGPQAVLHRDESVPDDLPYDVQAAAYRVVQEALTNIRRHAADATEVAVHLAHDGQALEVTVLDNGKGGTALPAAARGGGFGLVGLTERVTALGGELRSGPRPERGWQVTAVFPATMGDPVLEADPGAGLAGVRIAYG</sequence>
<dbReference type="GO" id="GO:0016301">
    <property type="term" value="F:kinase activity"/>
    <property type="evidence" value="ECO:0007669"/>
    <property type="project" value="UniProtKB-KW"/>
</dbReference>
<evidence type="ECO:0000256" key="9">
    <source>
        <dbReference type="SAM" id="Phobius"/>
    </source>
</evidence>
<dbReference type="InterPro" id="IPR036890">
    <property type="entry name" value="HATPase_C_sf"/>
</dbReference>
<name>A0ABW9HQN6_9ACTN</name>
<dbReference type="Gene3D" id="3.30.565.10">
    <property type="entry name" value="Histidine kinase-like ATPase, C-terminal domain"/>
    <property type="match status" value="1"/>
</dbReference>
<proteinExistence type="predicted"/>
<keyword evidence="9" id="KW-1133">Transmembrane helix</keyword>
<feature type="transmembrane region" description="Helical" evidence="9">
    <location>
        <begin position="18"/>
        <end position="34"/>
    </location>
</feature>
<dbReference type="EC" id="2.7.13.3" evidence="2"/>
<dbReference type="PANTHER" id="PTHR24421">
    <property type="entry name" value="NITRATE/NITRITE SENSOR PROTEIN NARX-RELATED"/>
    <property type="match status" value="1"/>
</dbReference>